<dbReference type="AlphaFoldDB" id="E1KUT9"/>
<proteinExistence type="predicted"/>
<organism evidence="1 2">
    <name type="scientific">Prevotella disiens FB035-09AN</name>
    <dbReference type="NCBI Taxonomy" id="866771"/>
    <lineage>
        <taxon>Bacteria</taxon>
        <taxon>Pseudomonadati</taxon>
        <taxon>Bacteroidota</taxon>
        <taxon>Bacteroidia</taxon>
        <taxon>Bacteroidales</taxon>
        <taxon>Prevotellaceae</taxon>
        <taxon>Prevotella</taxon>
    </lineage>
</organism>
<reference evidence="1 2" key="1">
    <citation type="submission" date="2010-08" db="EMBL/GenBank/DDBJ databases">
        <authorList>
            <person name="Durkin A.S."/>
            <person name="Madupu R."/>
            <person name="Torralba M."/>
            <person name="Gillis M."/>
            <person name="Methe B."/>
            <person name="Sutton G."/>
            <person name="Nelson K.E."/>
        </authorList>
    </citation>
    <scope>NUCLEOTIDE SEQUENCE [LARGE SCALE GENOMIC DNA]</scope>
    <source>
        <strain evidence="1 2">FB035-09AN</strain>
    </source>
</reference>
<name>E1KUT9_9BACT</name>
<sequence>MIAQVVDENGNKVFNPTSDCVQTALRQDVENIESTHWDILLMHLGSVISFGLRTYPFLLPLYPEIPYLSPTGESGNALPKARLIYGGYEVGNWEQENLHKDTSVNESEKK</sequence>
<evidence type="ECO:0000313" key="1">
    <source>
        <dbReference type="EMBL" id="EFL44764.1"/>
    </source>
</evidence>
<gene>
    <name evidence="1" type="ORF">HMPREF9296_0654</name>
</gene>
<comment type="caution">
    <text evidence="1">The sequence shown here is derived from an EMBL/GenBank/DDBJ whole genome shotgun (WGS) entry which is preliminary data.</text>
</comment>
<dbReference type="STRING" id="866771.HMPREF9296_0654"/>
<accession>E1KUT9</accession>
<evidence type="ECO:0000313" key="2">
    <source>
        <dbReference type="Proteomes" id="UP000003610"/>
    </source>
</evidence>
<dbReference type="EMBL" id="AEDO01000076">
    <property type="protein sequence ID" value="EFL44764.1"/>
    <property type="molecule type" value="Genomic_DNA"/>
</dbReference>
<protein>
    <submittedName>
        <fullName evidence="1">Uncharacterized protein</fullName>
    </submittedName>
</protein>
<dbReference type="Proteomes" id="UP000003610">
    <property type="component" value="Unassembled WGS sequence"/>
</dbReference>